<dbReference type="Pfam" id="PF13462">
    <property type="entry name" value="Thioredoxin_4"/>
    <property type="match status" value="1"/>
</dbReference>
<protein>
    <submittedName>
        <fullName evidence="8">Protein-disulfide isomerase</fullName>
    </submittedName>
</protein>
<reference evidence="8 9" key="1">
    <citation type="submission" date="2020-08" db="EMBL/GenBank/DDBJ databases">
        <title>Genomic Encyclopedia of Type Strains, Phase III (KMG-III): the genomes of soil and plant-associated and newly described type strains.</title>
        <authorList>
            <person name="Whitman W."/>
        </authorList>
    </citation>
    <scope>NUCLEOTIDE SEQUENCE [LARGE SCALE GENOMIC DNA]</scope>
    <source>
        <strain evidence="8 9">CECT 8799</strain>
    </source>
</reference>
<dbReference type="Proteomes" id="UP000535937">
    <property type="component" value="Unassembled WGS sequence"/>
</dbReference>
<evidence type="ECO:0000256" key="2">
    <source>
        <dbReference type="ARBA" id="ARBA00022729"/>
    </source>
</evidence>
<dbReference type="InterPro" id="IPR012336">
    <property type="entry name" value="Thioredoxin-like_fold"/>
</dbReference>
<dbReference type="EMBL" id="JACHWZ010000025">
    <property type="protein sequence ID" value="MBB3063163.1"/>
    <property type="molecule type" value="Genomic_DNA"/>
</dbReference>
<evidence type="ECO:0000259" key="7">
    <source>
        <dbReference type="PROSITE" id="PS51352"/>
    </source>
</evidence>
<evidence type="ECO:0000256" key="5">
    <source>
        <dbReference type="ARBA" id="ARBA00023284"/>
    </source>
</evidence>
<keyword evidence="4" id="KW-1015">Disulfide bond</keyword>
<evidence type="ECO:0000256" key="1">
    <source>
        <dbReference type="ARBA" id="ARBA00005791"/>
    </source>
</evidence>
<dbReference type="SUPFAM" id="SSF52833">
    <property type="entry name" value="Thioredoxin-like"/>
    <property type="match status" value="1"/>
</dbReference>
<keyword evidence="2" id="KW-0732">Signal</keyword>
<keyword evidence="9" id="KW-1185">Reference proteome</keyword>
<evidence type="ECO:0000313" key="9">
    <source>
        <dbReference type="Proteomes" id="UP000535937"/>
    </source>
</evidence>
<feature type="coiled-coil region" evidence="6">
    <location>
        <begin position="31"/>
        <end position="58"/>
    </location>
</feature>
<dbReference type="Gene3D" id="3.40.30.10">
    <property type="entry name" value="Glutaredoxin"/>
    <property type="match status" value="1"/>
</dbReference>
<dbReference type="PROSITE" id="PS51257">
    <property type="entry name" value="PROKAR_LIPOPROTEIN"/>
    <property type="match status" value="1"/>
</dbReference>
<proteinExistence type="inferred from homology"/>
<dbReference type="PANTHER" id="PTHR13887:SF14">
    <property type="entry name" value="DISULFIDE BOND FORMATION PROTEIN D"/>
    <property type="match status" value="1"/>
</dbReference>
<dbReference type="Gene3D" id="1.10.40.80">
    <property type="match status" value="1"/>
</dbReference>
<comment type="caution">
    <text evidence="8">The sequence shown here is derived from an EMBL/GenBank/DDBJ whole genome shotgun (WGS) entry which is preliminary data.</text>
</comment>
<sequence length="249" mass="28359">MSFGRKFVYLMCICVSILGCTDNETESKWYQEEVLVQLQELKKEVRSLREDVAELSKGRSRSAGNRVTNIRLDDAPSLNEKAQIAIVEFSDLQCPFCARHDRQVFPELKKKYLDTGKLRYVARDFPLSFHAQARPAALATHCAGDQDKYWEMRHFLFANRNLGRDLFVQGADKLGLDRDSFVECLDTKKNADRVEADFTYGQQIGVSGTPRFYIGRVEGDKLVDVVPLAGAQPFSAFERVIDKFLNNNS</sequence>
<keyword evidence="5" id="KW-0676">Redox-active center</keyword>
<accession>A0A7W4ZAU0</accession>
<dbReference type="RefSeq" id="WP_183463093.1">
    <property type="nucleotide sequence ID" value="NZ_JACHWZ010000025.1"/>
</dbReference>
<dbReference type="GO" id="GO:0016491">
    <property type="term" value="F:oxidoreductase activity"/>
    <property type="evidence" value="ECO:0007669"/>
    <property type="project" value="UniProtKB-KW"/>
</dbReference>
<evidence type="ECO:0000256" key="6">
    <source>
        <dbReference type="SAM" id="Coils"/>
    </source>
</evidence>
<gene>
    <name evidence="8" type="ORF">FHS09_004016</name>
</gene>
<organism evidence="8 9">
    <name type="scientific">Microbulbifer rhizosphaerae</name>
    <dbReference type="NCBI Taxonomy" id="1562603"/>
    <lineage>
        <taxon>Bacteria</taxon>
        <taxon>Pseudomonadati</taxon>
        <taxon>Pseudomonadota</taxon>
        <taxon>Gammaproteobacteria</taxon>
        <taxon>Cellvibrionales</taxon>
        <taxon>Microbulbiferaceae</taxon>
        <taxon>Microbulbifer</taxon>
    </lineage>
</organism>
<evidence type="ECO:0000256" key="3">
    <source>
        <dbReference type="ARBA" id="ARBA00023002"/>
    </source>
</evidence>
<dbReference type="AlphaFoldDB" id="A0A7W4ZAU0"/>
<keyword evidence="6" id="KW-0175">Coiled coil</keyword>
<dbReference type="PANTHER" id="PTHR13887">
    <property type="entry name" value="GLUTATHIONE S-TRANSFERASE KAPPA"/>
    <property type="match status" value="1"/>
</dbReference>
<feature type="domain" description="Thioredoxin" evidence="7">
    <location>
        <begin position="42"/>
        <end position="246"/>
    </location>
</feature>
<evidence type="ECO:0000256" key="4">
    <source>
        <dbReference type="ARBA" id="ARBA00023157"/>
    </source>
</evidence>
<name>A0A7W4ZAU0_9GAMM</name>
<dbReference type="InterPro" id="IPR013766">
    <property type="entry name" value="Thioredoxin_domain"/>
</dbReference>
<comment type="similarity">
    <text evidence="1">Belongs to the thioredoxin family. DsbA subfamily.</text>
</comment>
<keyword evidence="3" id="KW-0560">Oxidoreductase</keyword>
<dbReference type="PROSITE" id="PS51352">
    <property type="entry name" value="THIOREDOXIN_2"/>
    <property type="match status" value="1"/>
</dbReference>
<dbReference type="InterPro" id="IPR036249">
    <property type="entry name" value="Thioredoxin-like_sf"/>
</dbReference>
<evidence type="ECO:0000313" key="8">
    <source>
        <dbReference type="EMBL" id="MBB3063163.1"/>
    </source>
</evidence>
<keyword evidence="8" id="KW-0413">Isomerase</keyword>
<dbReference type="GO" id="GO:0016853">
    <property type="term" value="F:isomerase activity"/>
    <property type="evidence" value="ECO:0007669"/>
    <property type="project" value="UniProtKB-KW"/>
</dbReference>